<feature type="region of interest" description="Disordered" evidence="1">
    <location>
        <begin position="187"/>
        <end position="237"/>
    </location>
</feature>
<protein>
    <submittedName>
        <fullName evidence="2">Uncharacterized protein</fullName>
    </submittedName>
</protein>
<name>W4JTK1_HETIT</name>
<evidence type="ECO:0000313" key="2">
    <source>
        <dbReference type="EMBL" id="ETW76858.1"/>
    </source>
</evidence>
<dbReference type="HOGENOM" id="CLU_912340_0_0_1"/>
<feature type="compositionally biased region" description="Gly residues" evidence="1">
    <location>
        <begin position="85"/>
        <end position="96"/>
    </location>
</feature>
<evidence type="ECO:0000256" key="1">
    <source>
        <dbReference type="SAM" id="MobiDB-lite"/>
    </source>
</evidence>
<dbReference type="AlphaFoldDB" id="W4JTK1"/>
<reference evidence="2 3" key="1">
    <citation type="journal article" date="2012" name="New Phytol.">
        <title>Insight into trade-off between wood decay and parasitism from the genome of a fungal forest pathogen.</title>
        <authorList>
            <person name="Olson A."/>
            <person name="Aerts A."/>
            <person name="Asiegbu F."/>
            <person name="Belbahri L."/>
            <person name="Bouzid O."/>
            <person name="Broberg A."/>
            <person name="Canback B."/>
            <person name="Coutinho P.M."/>
            <person name="Cullen D."/>
            <person name="Dalman K."/>
            <person name="Deflorio G."/>
            <person name="van Diepen L.T."/>
            <person name="Dunand C."/>
            <person name="Duplessis S."/>
            <person name="Durling M."/>
            <person name="Gonthier P."/>
            <person name="Grimwood J."/>
            <person name="Fossdal C.G."/>
            <person name="Hansson D."/>
            <person name="Henrissat B."/>
            <person name="Hietala A."/>
            <person name="Himmelstrand K."/>
            <person name="Hoffmeister D."/>
            <person name="Hogberg N."/>
            <person name="James T.Y."/>
            <person name="Karlsson M."/>
            <person name="Kohler A."/>
            <person name="Kues U."/>
            <person name="Lee Y.H."/>
            <person name="Lin Y.C."/>
            <person name="Lind M."/>
            <person name="Lindquist E."/>
            <person name="Lombard V."/>
            <person name="Lucas S."/>
            <person name="Lunden K."/>
            <person name="Morin E."/>
            <person name="Murat C."/>
            <person name="Park J."/>
            <person name="Raffaello T."/>
            <person name="Rouze P."/>
            <person name="Salamov A."/>
            <person name="Schmutz J."/>
            <person name="Solheim H."/>
            <person name="Stahlberg J."/>
            <person name="Velez H."/>
            <person name="de Vries R.P."/>
            <person name="Wiebenga A."/>
            <person name="Woodward S."/>
            <person name="Yakovlev I."/>
            <person name="Garbelotto M."/>
            <person name="Martin F."/>
            <person name="Grigoriev I.V."/>
            <person name="Stenlid J."/>
        </authorList>
    </citation>
    <scope>NUCLEOTIDE SEQUENCE [LARGE SCALE GENOMIC DNA]</scope>
    <source>
        <strain evidence="2 3">TC 32-1</strain>
    </source>
</reference>
<dbReference type="Proteomes" id="UP000030671">
    <property type="component" value="Unassembled WGS sequence"/>
</dbReference>
<feature type="region of interest" description="Disordered" evidence="1">
    <location>
        <begin position="125"/>
        <end position="145"/>
    </location>
</feature>
<dbReference type="InParanoid" id="W4JTK1"/>
<feature type="compositionally biased region" description="Basic and acidic residues" evidence="1">
    <location>
        <begin position="202"/>
        <end position="215"/>
    </location>
</feature>
<sequence>MLRDWMIGTRPPPSPLSSWRRATPHSIDMIRVVQKRASTVTSRSESWRRRAPPQRVNEAKRIKAPRRAALDRSIRAHRRARRASGDGGGGGDGGGDGDGGESVFACWWRVKQAASASSALRARRLRVQRHSAPMRRGAPDSSTRRLATQGLGARRRACVRACGQDGSDSRFAIRDSWVELCGDGAGRASPATRTAHTAHPTNGREPRAAGREPRAALRWGKHRAGTEPGGSEEGKRELRSHGASLFLRAGVSVALAAWAVDGRCGGLEACGPGSLEAKLPLTPGRMGYWGRAVCHPDDTAWAWAK</sequence>
<dbReference type="RefSeq" id="XP_009551725.1">
    <property type="nucleotide sequence ID" value="XM_009553430.1"/>
</dbReference>
<feature type="compositionally biased region" description="Low complexity" evidence="1">
    <location>
        <begin position="187"/>
        <end position="201"/>
    </location>
</feature>
<proteinExistence type="predicted"/>
<feature type="region of interest" description="Disordered" evidence="1">
    <location>
        <begin position="41"/>
        <end position="96"/>
    </location>
</feature>
<dbReference type="GeneID" id="20674419"/>
<organism evidence="2 3">
    <name type="scientific">Heterobasidion irregulare (strain TC 32-1)</name>
    <dbReference type="NCBI Taxonomy" id="747525"/>
    <lineage>
        <taxon>Eukaryota</taxon>
        <taxon>Fungi</taxon>
        <taxon>Dikarya</taxon>
        <taxon>Basidiomycota</taxon>
        <taxon>Agaricomycotina</taxon>
        <taxon>Agaricomycetes</taxon>
        <taxon>Russulales</taxon>
        <taxon>Bondarzewiaceae</taxon>
        <taxon>Heterobasidion</taxon>
        <taxon>Heterobasidion annosum species complex</taxon>
    </lineage>
</organism>
<evidence type="ECO:0000313" key="3">
    <source>
        <dbReference type="Proteomes" id="UP000030671"/>
    </source>
</evidence>
<feature type="region of interest" description="Disordered" evidence="1">
    <location>
        <begin position="1"/>
        <end position="21"/>
    </location>
</feature>
<dbReference type="KEGG" id="hir:HETIRDRAFT_430140"/>
<dbReference type="EMBL" id="KI925464">
    <property type="protein sequence ID" value="ETW76858.1"/>
    <property type="molecule type" value="Genomic_DNA"/>
</dbReference>
<gene>
    <name evidence="2" type="ORF">HETIRDRAFT_430140</name>
</gene>
<accession>W4JTK1</accession>
<keyword evidence="3" id="KW-1185">Reference proteome</keyword>